<reference evidence="2 3" key="1">
    <citation type="journal article" date="2013" name="Int. J. Syst. Evol. Microbiol.">
        <title>Kordia antarctica sp. nov., isolated from Antarctic seawater.</title>
        <authorList>
            <person name="Baek K."/>
            <person name="Choi A."/>
            <person name="Kang I."/>
            <person name="Lee K."/>
            <person name="Cho J.C."/>
        </authorList>
    </citation>
    <scope>NUCLEOTIDE SEQUENCE [LARGE SCALE GENOMIC DNA]</scope>
    <source>
        <strain evidence="2 3">IMCC3317</strain>
    </source>
</reference>
<dbReference type="OrthoDB" id="1143019at2"/>
<dbReference type="AlphaFoldDB" id="A0A7L4ZGF5"/>
<keyword evidence="1" id="KW-0472">Membrane</keyword>
<dbReference type="Proteomes" id="UP000464657">
    <property type="component" value="Chromosome"/>
</dbReference>
<evidence type="ECO:0000313" key="3">
    <source>
        <dbReference type="Proteomes" id="UP000464657"/>
    </source>
</evidence>
<evidence type="ECO:0000256" key="1">
    <source>
        <dbReference type="SAM" id="Phobius"/>
    </source>
</evidence>
<feature type="transmembrane region" description="Helical" evidence="1">
    <location>
        <begin position="339"/>
        <end position="364"/>
    </location>
</feature>
<feature type="transmembrane region" description="Helical" evidence="1">
    <location>
        <begin position="248"/>
        <end position="267"/>
    </location>
</feature>
<evidence type="ECO:0008006" key="4">
    <source>
        <dbReference type="Google" id="ProtNLM"/>
    </source>
</evidence>
<keyword evidence="1" id="KW-1133">Transmembrane helix</keyword>
<proteinExistence type="predicted"/>
<evidence type="ECO:0000313" key="2">
    <source>
        <dbReference type="EMBL" id="QHI35600.1"/>
    </source>
</evidence>
<accession>A0A7L4ZGF5</accession>
<dbReference type="Pfam" id="PF12412">
    <property type="entry name" value="DUF3667"/>
    <property type="match status" value="1"/>
</dbReference>
<feature type="transmembrane region" description="Helical" evidence="1">
    <location>
        <begin position="92"/>
        <end position="112"/>
    </location>
</feature>
<dbReference type="KEGG" id="kan:IMCC3317_09460"/>
<protein>
    <recommendedName>
        <fullName evidence="4">DUF3667 domain-containing protein</fullName>
    </recommendedName>
</protein>
<feature type="transmembrane region" description="Helical" evidence="1">
    <location>
        <begin position="279"/>
        <end position="300"/>
    </location>
</feature>
<dbReference type="RefSeq" id="WP_160128331.1">
    <property type="nucleotide sequence ID" value="NZ_CP019288.1"/>
</dbReference>
<feature type="transmembrane region" description="Helical" evidence="1">
    <location>
        <begin position="306"/>
        <end position="327"/>
    </location>
</feature>
<name>A0A7L4ZGF5_9FLAO</name>
<sequence length="365" mass="41922">MNKSTQPIATKKKECSNCKYQLTPYHSFCPNCGQKVDDKLNMRVLFHNTIANYFSVDGRFFKSLIPLLTKPGFLAKQYVSGKRLMYLHPAQFYLFASIVFFFLSSVATRSTLRDFDDSIKKTFGRENAILGEATRVKDSIDNALEAQTASMQGSDSLAVAKVKNVLGTDVKNDSLQKGKNIQASIFGFNFDTKLLDSLEASDATIDEKLKVLGYKETDSWFSKFVGKQIIKFRANKGAGILKAFFDTIPISMFFLIPIFALLLKMLYRKRGRFAHHMVFSFYYFAFMFLISSIIIIANYIVDIPNWIDALLILSTFFYLVISLKRFYEQGYIKTFFKTCILSFVYLIFVIPVTFVILWIVSFFLY</sequence>
<dbReference type="InterPro" id="IPR022134">
    <property type="entry name" value="DUF3667"/>
</dbReference>
<gene>
    <name evidence="2" type="ORF">IMCC3317_09460</name>
</gene>
<keyword evidence="1" id="KW-0812">Transmembrane</keyword>
<organism evidence="2 3">
    <name type="scientific">Kordia antarctica</name>
    <dbReference type="NCBI Taxonomy" id="1218801"/>
    <lineage>
        <taxon>Bacteria</taxon>
        <taxon>Pseudomonadati</taxon>
        <taxon>Bacteroidota</taxon>
        <taxon>Flavobacteriia</taxon>
        <taxon>Flavobacteriales</taxon>
        <taxon>Flavobacteriaceae</taxon>
        <taxon>Kordia</taxon>
    </lineage>
</organism>
<dbReference type="EMBL" id="CP019288">
    <property type="protein sequence ID" value="QHI35600.1"/>
    <property type="molecule type" value="Genomic_DNA"/>
</dbReference>
<keyword evidence="3" id="KW-1185">Reference proteome</keyword>